<name>A0ABU6QTY5_9FABA</name>
<gene>
    <name evidence="2" type="ORF">PIB30_080682</name>
</gene>
<comment type="caution">
    <text evidence="2">The sequence shown here is derived from an EMBL/GenBank/DDBJ whole genome shotgun (WGS) entry which is preliminary data.</text>
</comment>
<dbReference type="EMBL" id="JASCZI010001182">
    <property type="protein sequence ID" value="MED6114484.1"/>
    <property type="molecule type" value="Genomic_DNA"/>
</dbReference>
<evidence type="ECO:0000256" key="1">
    <source>
        <dbReference type="SAM" id="MobiDB-lite"/>
    </source>
</evidence>
<dbReference type="Proteomes" id="UP001341840">
    <property type="component" value="Unassembled WGS sequence"/>
</dbReference>
<reference evidence="2 3" key="1">
    <citation type="journal article" date="2023" name="Plants (Basel)">
        <title>Bridging the Gap: Combining Genomics and Transcriptomics Approaches to Understand Stylosanthes scabra, an Orphan Legume from the Brazilian Caatinga.</title>
        <authorList>
            <person name="Ferreira-Neto J.R.C."/>
            <person name="da Silva M.D."/>
            <person name="Binneck E."/>
            <person name="de Melo N.F."/>
            <person name="da Silva R.H."/>
            <person name="de Melo A.L.T.M."/>
            <person name="Pandolfi V."/>
            <person name="Bustamante F.O."/>
            <person name="Brasileiro-Vidal A.C."/>
            <person name="Benko-Iseppon A.M."/>
        </authorList>
    </citation>
    <scope>NUCLEOTIDE SEQUENCE [LARGE SCALE GENOMIC DNA]</scope>
    <source>
        <tissue evidence="2">Leaves</tissue>
    </source>
</reference>
<feature type="region of interest" description="Disordered" evidence="1">
    <location>
        <begin position="1"/>
        <end position="34"/>
    </location>
</feature>
<keyword evidence="3" id="KW-1185">Reference proteome</keyword>
<accession>A0ABU6QTY5</accession>
<evidence type="ECO:0000313" key="3">
    <source>
        <dbReference type="Proteomes" id="UP001341840"/>
    </source>
</evidence>
<organism evidence="2 3">
    <name type="scientific">Stylosanthes scabra</name>
    <dbReference type="NCBI Taxonomy" id="79078"/>
    <lineage>
        <taxon>Eukaryota</taxon>
        <taxon>Viridiplantae</taxon>
        <taxon>Streptophyta</taxon>
        <taxon>Embryophyta</taxon>
        <taxon>Tracheophyta</taxon>
        <taxon>Spermatophyta</taxon>
        <taxon>Magnoliopsida</taxon>
        <taxon>eudicotyledons</taxon>
        <taxon>Gunneridae</taxon>
        <taxon>Pentapetalae</taxon>
        <taxon>rosids</taxon>
        <taxon>fabids</taxon>
        <taxon>Fabales</taxon>
        <taxon>Fabaceae</taxon>
        <taxon>Papilionoideae</taxon>
        <taxon>50 kb inversion clade</taxon>
        <taxon>dalbergioids sensu lato</taxon>
        <taxon>Dalbergieae</taxon>
        <taxon>Pterocarpus clade</taxon>
        <taxon>Stylosanthes</taxon>
    </lineage>
</organism>
<evidence type="ECO:0000313" key="2">
    <source>
        <dbReference type="EMBL" id="MED6114484.1"/>
    </source>
</evidence>
<sequence>SGAASQTRLAMRTPHSPMNFSPRRVPSWRNSNRKESTVVVPVPVGSVADGFSIALKAWKDDGRGKKLGQTDVRRPHKLSLL</sequence>
<protein>
    <submittedName>
        <fullName evidence="2">Uncharacterized protein</fullName>
    </submittedName>
</protein>
<feature type="region of interest" description="Disordered" evidence="1">
    <location>
        <begin position="62"/>
        <end position="81"/>
    </location>
</feature>
<feature type="non-terminal residue" evidence="2">
    <location>
        <position position="1"/>
    </location>
</feature>
<proteinExistence type="predicted"/>